<name>A0ABT8FN07_9ACTN</name>
<evidence type="ECO:0000313" key="1">
    <source>
        <dbReference type="EMBL" id="MDN4176047.1"/>
    </source>
</evidence>
<sequence length="72" mass="7818">PAVVERWLAKVTPHDPELVACYRKRLDTVAATGVALSLVGPGARADYDRMHDALAEYASGELTPARERAVRS</sequence>
<protein>
    <submittedName>
        <fullName evidence="1">Uncharacterized protein</fullName>
    </submittedName>
</protein>
<reference evidence="1" key="1">
    <citation type="submission" date="2023-06" db="EMBL/GenBank/DDBJ databases">
        <title>Draft genome sequence of Nocardioides sp. SOB77.</title>
        <authorList>
            <person name="Zhang G."/>
        </authorList>
    </citation>
    <scope>NUCLEOTIDE SEQUENCE</scope>
    <source>
        <strain evidence="1">SOB77</strain>
    </source>
</reference>
<dbReference type="RefSeq" id="WP_300955414.1">
    <property type="nucleotide sequence ID" value="NZ_JAUHJQ010000283.1"/>
</dbReference>
<feature type="non-terminal residue" evidence="1">
    <location>
        <position position="72"/>
    </location>
</feature>
<keyword evidence="2" id="KW-1185">Reference proteome</keyword>
<comment type="caution">
    <text evidence="1">The sequence shown here is derived from an EMBL/GenBank/DDBJ whole genome shotgun (WGS) entry which is preliminary data.</text>
</comment>
<organism evidence="1 2">
    <name type="scientific">Nocardioides oceani</name>
    <dbReference type="NCBI Taxonomy" id="3058369"/>
    <lineage>
        <taxon>Bacteria</taxon>
        <taxon>Bacillati</taxon>
        <taxon>Actinomycetota</taxon>
        <taxon>Actinomycetes</taxon>
        <taxon>Propionibacteriales</taxon>
        <taxon>Nocardioidaceae</taxon>
        <taxon>Nocardioides</taxon>
    </lineage>
</organism>
<dbReference type="EMBL" id="JAUHJQ010000283">
    <property type="protein sequence ID" value="MDN4176047.1"/>
    <property type="molecule type" value="Genomic_DNA"/>
</dbReference>
<evidence type="ECO:0000313" key="2">
    <source>
        <dbReference type="Proteomes" id="UP001168620"/>
    </source>
</evidence>
<proteinExistence type="predicted"/>
<accession>A0ABT8FN07</accession>
<dbReference type="Proteomes" id="UP001168620">
    <property type="component" value="Unassembled WGS sequence"/>
</dbReference>
<feature type="non-terminal residue" evidence="1">
    <location>
        <position position="1"/>
    </location>
</feature>
<gene>
    <name evidence="1" type="ORF">QWY28_24085</name>
</gene>